<name>A0A067D6D9_SAPPC</name>
<dbReference type="EMBL" id="KK583191">
    <property type="protein sequence ID" value="KDO34221.1"/>
    <property type="molecule type" value="Genomic_DNA"/>
</dbReference>
<dbReference type="VEuPathDB" id="FungiDB:SPRG_19059"/>
<evidence type="ECO:0000313" key="2">
    <source>
        <dbReference type="Proteomes" id="UP000030745"/>
    </source>
</evidence>
<dbReference type="RefSeq" id="XP_012195255.1">
    <property type="nucleotide sequence ID" value="XM_012339865.1"/>
</dbReference>
<protein>
    <submittedName>
        <fullName evidence="1">Uncharacterized protein</fullName>
    </submittedName>
</protein>
<sequence>QKAELVHQLHAVGGIRQRDCKRFELRAARANDDLRRWLAAELVDDLGNAHDQQHCANDAYAAGRVDEHLVVNEEPDANDRKQLHDEPKELDEPALVDAAVVVDRDVANVLDEHLAHRRGRRNAAIAEGGL</sequence>
<dbReference type="Proteomes" id="UP000030745">
    <property type="component" value="Unassembled WGS sequence"/>
</dbReference>
<dbReference type="KEGG" id="spar:SPRG_19059"/>
<feature type="non-terminal residue" evidence="1">
    <location>
        <position position="1"/>
    </location>
</feature>
<keyword evidence="2" id="KW-1185">Reference proteome</keyword>
<gene>
    <name evidence="1" type="ORF">SPRG_19059</name>
</gene>
<proteinExistence type="predicted"/>
<organism evidence="1 2">
    <name type="scientific">Saprolegnia parasitica (strain CBS 223.65)</name>
    <dbReference type="NCBI Taxonomy" id="695850"/>
    <lineage>
        <taxon>Eukaryota</taxon>
        <taxon>Sar</taxon>
        <taxon>Stramenopiles</taxon>
        <taxon>Oomycota</taxon>
        <taxon>Saprolegniomycetes</taxon>
        <taxon>Saprolegniales</taxon>
        <taxon>Saprolegniaceae</taxon>
        <taxon>Saprolegnia</taxon>
    </lineage>
</organism>
<evidence type="ECO:0000313" key="1">
    <source>
        <dbReference type="EMBL" id="KDO34221.1"/>
    </source>
</evidence>
<accession>A0A067D6D9</accession>
<reference evidence="1 2" key="1">
    <citation type="journal article" date="2013" name="PLoS Genet.">
        <title>Distinctive expansion of potential virulence genes in the genome of the oomycete fish pathogen Saprolegnia parasitica.</title>
        <authorList>
            <person name="Jiang R.H."/>
            <person name="de Bruijn I."/>
            <person name="Haas B.J."/>
            <person name="Belmonte R."/>
            <person name="Lobach L."/>
            <person name="Christie J."/>
            <person name="van den Ackerveken G."/>
            <person name="Bottin A."/>
            <person name="Bulone V."/>
            <person name="Diaz-Moreno S.M."/>
            <person name="Dumas B."/>
            <person name="Fan L."/>
            <person name="Gaulin E."/>
            <person name="Govers F."/>
            <person name="Grenville-Briggs L.J."/>
            <person name="Horner N.R."/>
            <person name="Levin J.Z."/>
            <person name="Mammella M."/>
            <person name="Meijer H.J."/>
            <person name="Morris P."/>
            <person name="Nusbaum C."/>
            <person name="Oome S."/>
            <person name="Phillips A.J."/>
            <person name="van Rooyen D."/>
            <person name="Rzeszutek E."/>
            <person name="Saraiva M."/>
            <person name="Secombes C.J."/>
            <person name="Seidl M.F."/>
            <person name="Snel B."/>
            <person name="Stassen J.H."/>
            <person name="Sykes S."/>
            <person name="Tripathy S."/>
            <person name="van den Berg H."/>
            <person name="Vega-Arreguin J.C."/>
            <person name="Wawra S."/>
            <person name="Young S.K."/>
            <person name="Zeng Q."/>
            <person name="Dieguez-Uribeondo J."/>
            <person name="Russ C."/>
            <person name="Tyler B.M."/>
            <person name="van West P."/>
        </authorList>
    </citation>
    <scope>NUCLEOTIDE SEQUENCE [LARGE SCALE GENOMIC DNA]</scope>
    <source>
        <strain evidence="1 2">CBS 223.65</strain>
    </source>
</reference>
<dbReference type="AlphaFoldDB" id="A0A067D6D9"/>
<dbReference type="GeneID" id="24140504"/>